<organism evidence="2 3">
    <name type="scientific">Cafeteria roenbergensis</name>
    <name type="common">Marine flagellate</name>
    <dbReference type="NCBI Taxonomy" id="33653"/>
    <lineage>
        <taxon>Eukaryota</taxon>
        <taxon>Sar</taxon>
        <taxon>Stramenopiles</taxon>
        <taxon>Bigyra</taxon>
        <taxon>Opalozoa</taxon>
        <taxon>Bicosoecida</taxon>
        <taxon>Cafeteriaceae</taxon>
        <taxon>Cafeteria</taxon>
    </lineage>
</organism>
<sequence>MAAARSFGRILDPMLTIRQMSRDLAPRKRVLLVKQYDITVRGLKAGKVSSSAAQALRRAEVRPHHARPRFQGSQEHAQEQGSHENVCGGGVGLARSWGGWRACGDTELERKMEGNPWDPLCWEDVFEATIRPASPTPGRKVRIFLIVDEFQELFKFDPLGHRFRTQLTALMNGLEDFEIFVMGTPTVGRQVLLNPGAMQDDPRIVHYPGLVGQVASVNITKISQPARLNRFSGDEAVHFLLSCLPELKESTLSDIPGIVNELRGKLHAEPPAIGEQLDKLRQCPAWKRLTSVFDELRPTARAAGGRL</sequence>
<reference evidence="2 3" key="1">
    <citation type="submission" date="2019-07" db="EMBL/GenBank/DDBJ databases">
        <title>Genomes of Cafeteria roenbergensis.</title>
        <authorList>
            <person name="Fischer M.G."/>
            <person name="Hackl T."/>
            <person name="Roman M."/>
        </authorList>
    </citation>
    <scope>NUCLEOTIDE SEQUENCE [LARGE SCALE GENOMIC DNA]</scope>
    <source>
        <strain evidence="2 3">E4-10P</strain>
    </source>
</reference>
<protein>
    <submittedName>
        <fullName evidence="2">Uncharacterized protein</fullName>
    </submittedName>
</protein>
<evidence type="ECO:0000313" key="3">
    <source>
        <dbReference type="Proteomes" id="UP000322899"/>
    </source>
</evidence>
<name>A0A5A8D868_CAFRO</name>
<dbReference type="Proteomes" id="UP000322899">
    <property type="component" value="Unassembled WGS sequence"/>
</dbReference>
<gene>
    <name evidence="2" type="ORF">FNF27_08164</name>
</gene>
<dbReference type="AlphaFoldDB" id="A0A5A8D868"/>
<evidence type="ECO:0000313" key="2">
    <source>
        <dbReference type="EMBL" id="KAA0161435.1"/>
    </source>
</evidence>
<accession>A0A5A8D868</accession>
<proteinExistence type="predicted"/>
<dbReference type="EMBL" id="VLTO01000139">
    <property type="protein sequence ID" value="KAA0161435.1"/>
    <property type="molecule type" value="Genomic_DNA"/>
</dbReference>
<feature type="region of interest" description="Disordered" evidence="1">
    <location>
        <begin position="58"/>
        <end position="85"/>
    </location>
</feature>
<comment type="caution">
    <text evidence="2">The sequence shown here is derived from an EMBL/GenBank/DDBJ whole genome shotgun (WGS) entry which is preliminary data.</text>
</comment>
<evidence type="ECO:0000256" key="1">
    <source>
        <dbReference type="SAM" id="MobiDB-lite"/>
    </source>
</evidence>